<feature type="region of interest" description="Disordered" evidence="3">
    <location>
        <begin position="230"/>
        <end position="261"/>
    </location>
</feature>
<dbReference type="OMA" id="NCKAQSI"/>
<dbReference type="SUPFAM" id="SSF56235">
    <property type="entry name" value="N-terminal nucleophile aminohydrolases (Ntn hydrolases)"/>
    <property type="match status" value="1"/>
</dbReference>
<comment type="similarity">
    <text evidence="2">Belongs to the peptidase T1A family.</text>
</comment>
<reference evidence="4" key="2">
    <citation type="submission" date="2025-09" db="UniProtKB">
        <authorList>
            <consortium name="Ensembl"/>
        </authorList>
    </citation>
    <scope>IDENTIFICATION</scope>
</reference>
<organism evidence="4 5">
    <name type="scientific">Aotus nancymaae</name>
    <name type="common">Ma's night monkey</name>
    <dbReference type="NCBI Taxonomy" id="37293"/>
    <lineage>
        <taxon>Eukaryota</taxon>
        <taxon>Metazoa</taxon>
        <taxon>Chordata</taxon>
        <taxon>Craniata</taxon>
        <taxon>Vertebrata</taxon>
        <taxon>Euteleostomi</taxon>
        <taxon>Mammalia</taxon>
        <taxon>Eutheria</taxon>
        <taxon>Euarchontoglires</taxon>
        <taxon>Primates</taxon>
        <taxon>Haplorrhini</taxon>
        <taxon>Platyrrhini</taxon>
        <taxon>Aotidae</taxon>
        <taxon>Aotus</taxon>
    </lineage>
</organism>
<keyword evidence="5" id="KW-1185">Reference proteome</keyword>
<dbReference type="AlphaFoldDB" id="A0A2K5BW48"/>
<dbReference type="PROSITE" id="PS51475">
    <property type="entry name" value="PROTEASOME_ALPHA_2"/>
    <property type="match status" value="1"/>
</dbReference>
<dbReference type="Gene3D" id="3.60.20.10">
    <property type="entry name" value="Glutamine Phosphoribosylpyrophosphate, subunit 1, domain 1"/>
    <property type="match status" value="1"/>
</dbReference>
<evidence type="ECO:0008006" key="6">
    <source>
        <dbReference type="Google" id="ProtNLM"/>
    </source>
</evidence>
<feature type="compositionally biased region" description="Basic and acidic residues" evidence="3">
    <location>
        <begin position="250"/>
        <end position="261"/>
    </location>
</feature>
<dbReference type="GeneTree" id="ENSGT00550000074855"/>
<dbReference type="Ensembl" id="ENSANAT00000005812.1">
    <property type="protein sequence ID" value="ENSANAP00000000667.1"/>
    <property type="gene ID" value="ENSANAG00000005209.1"/>
</dbReference>
<dbReference type="Proteomes" id="UP000233020">
    <property type="component" value="Unplaced"/>
</dbReference>
<evidence type="ECO:0000313" key="5">
    <source>
        <dbReference type="Proteomes" id="UP000233020"/>
    </source>
</evidence>
<dbReference type="Pfam" id="PF00227">
    <property type="entry name" value="Proteasome"/>
    <property type="match status" value="1"/>
</dbReference>
<evidence type="ECO:0000256" key="1">
    <source>
        <dbReference type="ARBA" id="ARBA00022942"/>
    </source>
</evidence>
<accession>A0A2K5BW48</accession>
<reference evidence="4" key="1">
    <citation type="submission" date="2025-08" db="UniProtKB">
        <authorList>
            <consortium name="Ensembl"/>
        </authorList>
    </citation>
    <scope>IDENTIFICATION</scope>
</reference>
<proteinExistence type="inferred from homology"/>
<dbReference type="InterPro" id="IPR001353">
    <property type="entry name" value="Proteasome_sua/b"/>
</dbReference>
<dbReference type="FunFam" id="3.60.20.10:FF:000063">
    <property type="entry name" value="Proteasome subunit alpha type"/>
    <property type="match status" value="1"/>
</dbReference>
<evidence type="ECO:0000313" key="4">
    <source>
        <dbReference type="Ensembl" id="ENSANAP00000000667.1"/>
    </source>
</evidence>
<dbReference type="PANTHER" id="PTHR11599">
    <property type="entry name" value="PROTEASOME SUBUNIT ALPHA/BETA"/>
    <property type="match status" value="1"/>
</dbReference>
<dbReference type="InterPro" id="IPR029055">
    <property type="entry name" value="Ntn_hydrolases_N"/>
</dbReference>
<protein>
    <recommendedName>
        <fullName evidence="6">Proteasome subunit alpha type-1</fullName>
    </recommendedName>
</protein>
<keyword evidence="1 2" id="KW-0647">Proteasome</keyword>
<sequence length="261" mass="29378">PKLSKICMQRIRLPYKNDVTIWSPQGVIHRTKYAMEAVKQVLTALKRVQSELQAHQKKILHVDNHIGISIAELTADVRLLCNFMCQDSLDSRFVFDRPLPVSCIVSLIGSKTQIPTQQYGWRPYGVGLLIAGYEDMGPYIFQTCPSASYFDCRATSIGAHSQSARTHLETHEIMSKFMECNLNELVRHGLRALRETIPAEQDLTTENVSIGIVGKGLEFTIYEDDDVSPFLEGLEGKPQRQAQPAQPADKPAEKADEPMEY</sequence>
<name>A0A2K5BW48_AOTNA</name>
<feature type="compositionally biased region" description="Low complexity" evidence="3">
    <location>
        <begin position="239"/>
        <end position="249"/>
    </location>
</feature>
<evidence type="ECO:0000256" key="2">
    <source>
        <dbReference type="PROSITE-ProRule" id="PRU00808"/>
    </source>
</evidence>
<evidence type="ECO:0000256" key="3">
    <source>
        <dbReference type="SAM" id="MobiDB-lite"/>
    </source>
</evidence>
<dbReference type="STRING" id="37293.ENSANAP00000000667"/>
<dbReference type="InterPro" id="IPR023332">
    <property type="entry name" value="Proteasome_alpha-type"/>
</dbReference>
<dbReference type="GO" id="GO:0051603">
    <property type="term" value="P:proteolysis involved in protein catabolic process"/>
    <property type="evidence" value="ECO:0007669"/>
    <property type="project" value="InterPro"/>
</dbReference>
<dbReference type="GO" id="GO:0019773">
    <property type="term" value="C:proteasome core complex, alpha-subunit complex"/>
    <property type="evidence" value="ECO:0007669"/>
    <property type="project" value="UniProtKB-UniRule"/>
</dbReference>
<dbReference type="InterPro" id="IPR050115">
    <property type="entry name" value="Proteasome_alpha"/>
</dbReference>